<accession>A0ACB5U2P3</accession>
<evidence type="ECO:0000313" key="1">
    <source>
        <dbReference type="EMBL" id="GME99839.1"/>
    </source>
</evidence>
<reference evidence="1" key="1">
    <citation type="submission" date="2023-04" db="EMBL/GenBank/DDBJ databases">
        <title>Candida boidinii NBRC 1967.</title>
        <authorList>
            <person name="Ichikawa N."/>
            <person name="Sato H."/>
            <person name="Tonouchi N."/>
        </authorList>
    </citation>
    <scope>NUCLEOTIDE SEQUENCE</scope>
    <source>
        <strain evidence="1">NBRC 1967</strain>
    </source>
</reference>
<organism evidence="1 2">
    <name type="scientific">Candida boidinii</name>
    <name type="common">Yeast</name>
    <dbReference type="NCBI Taxonomy" id="5477"/>
    <lineage>
        <taxon>Eukaryota</taxon>
        <taxon>Fungi</taxon>
        <taxon>Dikarya</taxon>
        <taxon>Ascomycota</taxon>
        <taxon>Saccharomycotina</taxon>
        <taxon>Pichiomycetes</taxon>
        <taxon>Pichiales</taxon>
        <taxon>Pichiaceae</taxon>
        <taxon>Ogataea</taxon>
        <taxon>Ogataea/Candida clade</taxon>
    </lineage>
</organism>
<name>A0ACB5U2P3_CANBO</name>
<keyword evidence="2" id="KW-1185">Reference proteome</keyword>
<sequence>MKGEKPASSLSDKNTQRRPQPSSKPQTSHTGTQSGSTTSTHINDGSRPTSTTSRRPLPPSSSQRVEVDPAVARLKQARKEENERRLEMMKAQEDRRQTQEIFPETLKKHKKIQFIDKEVLEVVQHLDFK</sequence>
<dbReference type="EMBL" id="BSXV01004151">
    <property type="protein sequence ID" value="GME99839.1"/>
    <property type="molecule type" value="Genomic_DNA"/>
</dbReference>
<protein>
    <submittedName>
        <fullName evidence="1">Unnamed protein product</fullName>
    </submittedName>
</protein>
<dbReference type="Proteomes" id="UP001165101">
    <property type="component" value="Unassembled WGS sequence"/>
</dbReference>
<evidence type="ECO:0000313" key="2">
    <source>
        <dbReference type="Proteomes" id="UP001165101"/>
    </source>
</evidence>
<gene>
    <name evidence="1" type="ORF">Cboi01_000539600</name>
</gene>
<proteinExistence type="predicted"/>
<comment type="caution">
    <text evidence="1">The sequence shown here is derived from an EMBL/GenBank/DDBJ whole genome shotgun (WGS) entry which is preliminary data.</text>
</comment>